<evidence type="ECO:0000256" key="3">
    <source>
        <dbReference type="ARBA" id="ARBA00023157"/>
    </source>
</evidence>
<dbReference type="InterPro" id="IPR050654">
    <property type="entry name" value="AChE-related_enzymes"/>
</dbReference>
<comment type="similarity">
    <text evidence="1 5">Belongs to the type-B carboxylesterase/lipase family.</text>
</comment>
<dbReference type="InterPro" id="IPR000997">
    <property type="entry name" value="Cholinesterase"/>
</dbReference>
<sequence>MAFKDTFTHVAVSFLFAIGAVSCQSPTVTISSGPVIGTQTSVPNFAGTVNKFLGIPFAAPPQRFSPPQNPASWTSPLSATALKPACIQQFNYPEDTRNFTIKVFSTPMPEESEDCLYVNVYAPSTAAPRGGRPVMFWIYGGNLQFGTGSLPIYDGSNLAAVQDVIVVTHNYRTNVFGFPNAPGIPPTEQNLAFLDQRKALDWTYKNIAKFGGDPTKITIFGESAGGYSVKQLYVNPPNPLPFRAAIMQSQAASFAAGSSGWDGLASALNCTGTAALECVRAAPASKVKDIVERQALSFGPVVDNVTASNTVAAELKAGDTAKVPILIGTNAQEGSAFAISLGLNFPGAFEAFLTTIPIPEIQEALRTFYAPLDTDILKVGQAITDLTFHCPASQVASIPASINTPVWRYFFNSTFANDTPFEGSGAYHSSEIPYIFGTYKRDGSVPQQELLSLLMQTSWASFAKNPTLGPGSGWPKLTPSGNGTQVWHFGSREPAYIPASTLDAVCPILAPIIALSGI</sequence>
<keyword evidence="3" id="KW-1015">Disulfide bond</keyword>
<dbReference type="PRINTS" id="PR00878">
    <property type="entry name" value="CHOLNESTRASE"/>
</dbReference>
<dbReference type="InterPro" id="IPR019819">
    <property type="entry name" value="Carboxylesterase_B_CS"/>
</dbReference>
<dbReference type="Gene3D" id="3.40.50.1820">
    <property type="entry name" value="alpha/beta hydrolase"/>
    <property type="match status" value="1"/>
</dbReference>
<evidence type="ECO:0000256" key="4">
    <source>
        <dbReference type="PIRSR" id="PIRSR600997-1"/>
    </source>
</evidence>
<feature type="signal peptide" evidence="5">
    <location>
        <begin position="1"/>
        <end position="23"/>
    </location>
</feature>
<name>A0A6G1G126_9PEZI</name>
<keyword evidence="2 5" id="KW-0378">Hydrolase</keyword>
<dbReference type="PANTHER" id="PTHR43918:SF4">
    <property type="entry name" value="CARBOXYLIC ESTER HYDROLASE"/>
    <property type="match status" value="1"/>
</dbReference>
<keyword evidence="8" id="KW-1185">Reference proteome</keyword>
<dbReference type="OrthoDB" id="408631at2759"/>
<gene>
    <name evidence="7 9" type="ORF">P152DRAFT_398615</name>
</gene>
<dbReference type="PROSITE" id="PS51257">
    <property type="entry name" value="PROKAR_LIPOPROTEIN"/>
    <property type="match status" value="1"/>
</dbReference>
<dbReference type="SUPFAM" id="SSF53474">
    <property type="entry name" value="alpha/beta-Hydrolases"/>
    <property type="match status" value="1"/>
</dbReference>
<evidence type="ECO:0000256" key="5">
    <source>
        <dbReference type="RuleBase" id="RU361235"/>
    </source>
</evidence>
<organism evidence="7">
    <name type="scientific">Eremomyces bilateralis CBS 781.70</name>
    <dbReference type="NCBI Taxonomy" id="1392243"/>
    <lineage>
        <taxon>Eukaryota</taxon>
        <taxon>Fungi</taxon>
        <taxon>Dikarya</taxon>
        <taxon>Ascomycota</taxon>
        <taxon>Pezizomycotina</taxon>
        <taxon>Dothideomycetes</taxon>
        <taxon>Dothideomycetes incertae sedis</taxon>
        <taxon>Eremomycetales</taxon>
        <taxon>Eremomycetaceae</taxon>
        <taxon>Eremomyces</taxon>
    </lineage>
</organism>
<dbReference type="GeneID" id="54417045"/>
<evidence type="ECO:0000313" key="8">
    <source>
        <dbReference type="Proteomes" id="UP000504638"/>
    </source>
</evidence>
<reference evidence="7 9" key="1">
    <citation type="submission" date="2020-01" db="EMBL/GenBank/DDBJ databases">
        <authorList>
            <consortium name="DOE Joint Genome Institute"/>
            <person name="Haridas S."/>
            <person name="Albert R."/>
            <person name="Binder M."/>
            <person name="Bloem J."/>
            <person name="Labutti K."/>
            <person name="Salamov A."/>
            <person name="Andreopoulos B."/>
            <person name="Baker S.E."/>
            <person name="Barry K."/>
            <person name="Bills G."/>
            <person name="Bluhm B.H."/>
            <person name="Cannon C."/>
            <person name="Castanera R."/>
            <person name="Culley D.E."/>
            <person name="Daum C."/>
            <person name="Ezra D."/>
            <person name="Gonzalez J.B."/>
            <person name="Henrissat B."/>
            <person name="Kuo A."/>
            <person name="Liang C."/>
            <person name="Lipzen A."/>
            <person name="Lutzoni F."/>
            <person name="Magnuson J."/>
            <person name="Mondo S."/>
            <person name="Nolan M."/>
            <person name="Ohm R."/>
            <person name="Pangilinan J."/>
            <person name="Park H.-J."/>
            <person name="Ramirez L."/>
            <person name="Alfaro M."/>
            <person name="Sun H."/>
            <person name="Tritt A."/>
            <person name="Yoshinaga Y."/>
            <person name="Zwiers L.-H."/>
            <person name="Turgeon B.G."/>
            <person name="Goodwin S.B."/>
            <person name="Spatafora J.W."/>
            <person name="Crous P.W."/>
            <person name="Grigoriev I.V."/>
        </authorList>
    </citation>
    <scope>NUCLEOTIDE SEQUENCE</scope>
    <source>
        <strain evidence="7 9">CBS 781.70</strain>
    </source>
</reference>
<proteinExistence type="inferred from homology"/>
<dbReference type="PANTHER" id="PTHR43918">
    <property type="entry name" value="ACETYLCHOLINESTERASE"/>
    <property type="match status" value="1"/>
</dbReference>
<evidence type="ECO:0000259" key="6">
    <source>
        <dbReference type="Pfam" id="PF00135"/>
    </source>
</evidence>
<dbReference type="EC" id="3.1.1.-" evidence="5"/>
<evidence type="ECO:0000256" key="1">
    <source>
        <dbReference type="ARBA" id="ARBA00005964"/>
    </source>
</evidence>
<dbReference type="Proteomes" id="UP000504638">
    <property type="component" value="Unplaced"/>
</dbReference>
<evidence type="ECO:0000313" key="9">
    <source>
        <dbReference type="RefSeq" id="XP_033533261.1"/>
    </source>
</evidence>
<keyword evidence="5" id="KW-0732">Signal</keyword>
<dbReference type="InterPro" id="IPR019826">
    <property type="entry name" value="Carboxylesterase_B_AS"/>
</dbReference>
<feature type="chain" id="PRO_5044517657" description="Carboxylic ester hydrolase" evidence="5">
    <location>
        <begin position="24"/>
        <end position="518"/>
    </location>
</feature>
<dbReference type="AlphaFoldDB" id="A0A6G1G126"/>
<dbReference type="InterPro" id="IPR029058">
    <property type="entry name" value="AB_hydrolase_fold"/>
</dbReference>
<evidence type="ECO:0000256" key="2">
    <source>
        <dbReference type="ARBA" id="ARBA00022801"/>
    </source>
</evidence>
<dbReference type="RefSeq" id="XP_033533261.1">
    <property type="nucleotide sequence ID" value="XM_033676475.1"/>
</dbReference>
<feature type="active site" description="Charge relay system" evidence="4">
    <location>
        <position position="333"/>
    </location>
</feature>
<dbReference type="PROSITE" id="PS00122">
    <property type="entry name" value="CARBOXYLESTERASE_B_1"/>
    <property type="match status" value="1"/>
</dbReference>
<dbReference type="Pfam" id="PF00135">
    <property type="entry name" value="COesterase"/>
    <property type="match status" value="1"/>
</dbReference>
<dbReference type="GO" id="GO:0004104">
    <property type="term" value="F:cholinesterase activity"/>
    <property type="evidence" value="ECO:0007669"/>
    <property type="project" value="InterPro"/>
</dbReference>
<dbReference type="InterPro" id="IPR002018">
    <property type="entry name" value="CarbesteraseB"/>
</dbReference>
<feature type="active site" description="Charge relay system" evidence="4">
    <location>
        <position position="428"/>
    </location>
</feature>
<dbReference type="PROSITE" id="PS00941">
    <property type="entry name" value="CARBOXYLESTERASE_B_2"/>
    <property type="match status" value="1"/>
</dbReference>
<feature type="domain" description="Carboxylesterase type B" evidence="6">
    <location>
        <begin position="24"/>
        <end position="477"/>
    </location>
</feature>
<feature type="active site" description="Acyl-ester intermediate" evidence="4">
    <location>
        <position position="223"/>
    </location>
</feature>
<dbReference type="EMBL" id="ML975160">
    <property type="protein sequence ID" value="KAF1811630.1"/>
    <property type="molecule type" value="Genomic_DNA"/>
</dbReference>
<accession>A0A6G1G126</accession>
<reference evidence="9" key="2">
    <citation type="submission" date="2020-04" db="EMBL/GenBank/DDBJ databases">
        <authorList>
            <consortium name="NCBI Genome Project"/>
        </authorList>
    </citation>
    <scope>NUCLEOTIDE SEQUENCE</scope>
    <source>
        <strain evidence="9">CBS 781.70</strain>
    </source>
</reference>
<evidence type="ECO:0000313" key="7">
    <source>
        <dbReference type="EMBL" id="KAF1811630.1"/>
    </source>
</evidence>
<protein>
    <recommendedName>
        <fullName evidence="5">Carboxylic ester hydrolase</fullName>
        <ecNumber evidence="5">3.1.1.-</ecNumber>
    </recommendedName>
</protein>
<reference evidence="9" key="3">
    <citation type="submission" date="2025-04" db="UniProtKB">
        <authorList>
            <consortium name="RefSeq"/>
        </authorList>
    </citation>
    <scope>IDENTIFICATION</scope>
    <source>
        <strain evidence="9">CBS 781.70</strain>
    </source>
</reference>